<keyword evidence="3" id="KW-0732">Signal</keyword>
<feature type="compositionally biased region" description="Low complexity" evidence="2">
    <location>
        <begin position="153"/>
        <end position="172"/>
    </location>
</feature>
<dbReference type="CDD" id="cd00037">
    <property type="entry name" value="CLECT"/>
    <property type="match status" value="1"/>
</dbReference>
<dbReference type="PROSITE" id="PS50041">
    <property type="entry name" value="C_TYPE_LECTIN_2"/>
    <property type="match status" value="1"/>
</dbReference>
<organism evidence="5 6">
    <name type="scientific">Cloeon dipterum</name>
    <dbReference type="NCBI Taxonomy" id="197152"/>
    <lineage>
        <taxon>Eukaryota</taxon>
        <taxon>Metazoa</taxon>
        <taxon>Ecdysozoa</taxon>
        <taxon>Arthropoda</taxon>
        <taxon>Hexapoda</taxon>
        <taxon>Insecta</taxon>
        <taxon>Pterygota</taxon>
        <taxon>Palaeoptera</taxon>
        <taxon>Ephemeroptera</taxon>
        <taxon>Pisciforma</taxon>
        <taxon>Baetidae</taxon>
        <taxon>Cloeon</taxon>
    </lineage>
</organism>
<dbReference type="EMBL" id="CADEPI010000299">
    <property type="protein sequence ID" value="CAB3383171.1"/>
    <property type="molecule type" value="Genomic_DNA"/>
</dbReference>
<dbReference type="Pfam" id="PF00059">
    <property type="entry name" value="Lectin_C"/>
    <property type="match status" value="1"/>
</dbReference>
<dbReference type="Proteomes" id="UP000494165">
    <property type="component" value="Unassembled WGS sequence"/>
</dbReference>
<keyword evidence="1" id="KW-1015">Disulfide bond</keyword>
<dbReference type="InterPro" id="IPR016186">
    <property type="entry name" value="C-type_lectin-like/link_sf"/>
</dbReference>
<dbReference type="AlphaFoldDB" id="A0A8S1DR06"/>
<dbReference type="InterPro" id="IPR018378">
    <property type="entry name" value="C-type_lectin_CS"/>
</dbReference>
<feature type="region of interest" description="Disordered" evidence="2">
    <location>
        <begin position="153"/>
        <end position="196"/>
    </location>
</feature>
<evidence type="ECO:0000256" key="1">
    <source>
        <dbReference type="ARBA" id="ARBA00023157"/>
    </source>
</evidence>
<evidence type="ECO:0000256" key="3">
    <source>
        <dbReference type="SAM" id="SignalP"/>
    </source>
</evidence>
<comment type="caution">
    <text evidence="5">The sequence shown here is derived from an EMBL/GenBank/DDBJ whole genome shotgun (WGS) entry which is preliminary data.</text>
</comment>
<gene>
    <name evidence="5" type="ORF">CLODIP_2_CD11888</name>
</gene>
<dbReference type="SMART" id="SM00034">
    <property type="entry name" value="CLECT"/>
    <property type="match status" value="1"/>
</dbReference>
<proteinExistence type="predicted"/>
<feature type="chain" id="PRO_5035938200" description="C-type lectin domain-containing protein" evidence="3">
    <location>
        <begin position="23"/>
        <end position="196"/>
    </location>
</feature>
<sequence>MAASSRIIFLVFIQCLFLTVDGLDLTIEDTLYYLETNTRLTWDDAKADCSSRDMTLVSFETLDEFRIVTEYLHESRYDLLWIWTGGRQTVQGWEWDSGEPFYANQSAWGEFQPNEQMSCINFSGSYSAWDDDDCASYNLAYMCEEIHYVQTTTTTEETTVTTENSGTTENSTRLPQRPQDPSTTRSIGISIRRRIN</sequence>
<dbReference type="InterPro" id="IPR016187">
    <property type="entry name" value="CTDL_fold"/>
</dbReference>
<feature type="signal peptide" evidence="3">
    <location>
        <begin position="1"/>
        <end position="22"/>
    </location>
</feature>
<feature type="domain" description="C-type lectin" evidence="4">
    <location>
        <begin position="27"/>
        <end position="134"/>
    </location>
</feature>
<evidence type="ECO:0000256" key="2">
    <source>
        <dbReference type="SAM" id="MobiDB-lite"/>
    </source>
</evidence>
<protein>
    <recommendedName>
        <fullName evidence="4">C-type lectin domain-containing protein</fullName>
    </recommendedName>
</protein>
<dbReference type="OrthoDB" id="6430060at2759"/>
<dbReference type="Gene3D" id="3.10.100.10">
    <property type="entry name" value="Mannose-Binding Protein A, subunit A"/>
    <property type="match status" value="1"/>
</dbReference>
<accession>A0A8S1DR06</accession>
<keyword evidence="6" id="KW-1185">Reference proteome</keyword>
<evidence type="ECO:0000313" key="6">
    <source>
        <dbReference type="Proteomes" id="UP000494165"/>
    </source>
</evidence>
<evidence type="ECO:0000313" key="5">
    <source>
        <dbReference type="EMBL" id="CAB3383171.1"/>
    </source>
</evidence>
<dbReference type="PANTHER" id="PTHR22803">
    <property type="entry name" value="MANNOSE, PHOSPHOLIPASE, LECTIN RECEPTOR RELATED"/>
    <property type="match status" value="1"/>
</dbReference>
<name>A0A8S1DR06_9INSE</name>
<dbReference type="PROSITE" id="PS00615">
    <property type="entry name" value="C_TYPE_LECTIN_1"/>
    <property type="match status" value="1"/>
</dbReference>
<dbReference type="SUPFAM" id="SSF56436">
    <property type="entry name" value="C-type lectin-like"/>
    <property type="match status" value="1"/>
</dbReference>
<evidence type="ECO:0000259" key="4">
    <source>
        <dbReference type="PROSITE" id="PS50041"/>
    </source>
</evidence>
<reference evidence="5 6" key="1">
    <citation type="submission" date="2020-04" db="EMBL/GenBank/DDBJ databases">
        <authorList>
            <person name="Alioto T."/>
            <person name="Alioto T."/>
            <person name="Gomez Garrido J."/>
        </authorList>
    </citation>
    <scope>NUCLEOTIDE SEQUENCE [LARGE SCALE GENOMIC DNA]</scope>
</reference>
<dbReference type="InterPro" id="IPR001304">
    <property type="entry name" value="C-type_lectin-like"/>
</dbReference>
<dbReference type="InterPro" id="IPR050111">
    <property type="entry name" value="C-type_lectin/snaclec_domain"/>
</dbReference>